<dbReference type="GO" id="GO:0000160">
    <property type="term" value="P:phosphorelay signal transduction system"/>
    <property type="evidence" value="ECO:0007669"/>
    <property type="project" value="InterPro"/>
</dbReference>
<comment type="caution">
    <text evidence="3">The sequence shown here is derived from an EMBL/GenBank/DDBJ whole genome shotgun (WGS) entry which is preliminary data.</text>
</comment>
<protein>
    <submittedName>
        <fullName evidence="3">Pilus assembly protein CpaE</fullName>
    </submittedName>
</protein>
<dbReference type="InterPro" id="IPR027417">
    <property type="entry name" value="P-loop_NTPase"/>
</dbReference>
<keyword evidence="1" id="KW-0597">Phosphoprotein</keyword>
<name>A0A7W6FRG5_9SPHN</name>
<dbReference type="AlphaFoldDB" id="A0A7W6FRG5"/>
<proteinExistence type="predicted"/>
<reference evidence="3 4" key="1">
    <citation type="submission" date="2020-08" db="EMBL/GenBank/DDBJ databases">
        <title>Genomic Encyclopedia of Type Strains, Phase IV (KMG-IV): sequencing the most valuable type-strain genomes for metagenomic binning, comparative biology and taxonomic classification.</title>
        <authorList>
            <person name="Goeker M."/>
        </authorList>
    </citation>
    <scope>NUCLEOTIDE SEQUENCE [LARGE SCALE GENOMIC DNA]</scope>
    <source>
        <strain evidence="3 4">DSM 26189</strain>
    </source>
</reference>
<evidence type="ECO:0000256" key="1">
    <source>
        <dbReference type="PROSITE-ProRule" id="PRU00169"/>
    </source>
</evidence>
<dbReference type="Gene3D" id="3.40.50.300">
    <property type="entry name" value="P-loop containing nucleotide triphosphate hydrolases"/>
    <property type="match status" value="1"/>
</dbReference>
<dbReference type="SUPFAM" id="SSF52172">
    <property type="entry name" value="CheY-like"/>
    <property type="match status" value="1"/>
</dbReference>
<organism evidence="3 4">
    <name type="scientific">Sphingobium jiangsuense</name>
    <dbReference type="NCBI Taxonomy" id="870476"/>
    <lineage>
        <taxon>Bacteria</taxon>
        <taxon>Pseudomonadati</taxon>
        <taxon>Pseudomonadota</taxon>
        <taxon>Alphaproteobacteria</taxon>
        <taxon>Sphingomonadales</taxon>
        <taxon>Sphingomonadaceae</taxon>
        <taxon>Sphingobium</taxon>
    </lineage>
</organism>
<sequence>MVGILVLSVDRMLADRISKAMGGRMAVDLVQSIEPQMLDRPSVIIVDRAAIPPERSLAGAIGTVAESAPGRPVVLAMDEADPAQILAAVRAGASDIIRREAEGAEVAEVLSRLLNTTLAEQAGAGRLTLVIGPDQEAAALVASDLAIAIARTRAPGLLIDCTLPTSAAEAYLDLKVSYGLASAVADIERLDANLLSNALVRHTPSGLQLLTFDGGTGGEPVGISPNDIAGLVRLLRACSGDIVLHAGSLRHSGLLRELATMADRIDLVCVQTIRELEAARRLIEKIAPDPLTLDRMRLLMWDHQPGVLLDGRRMTRTLGLSPAHYLGIPVDSTRIRNALNSGRPLAMEEDGGPYMTAIRRAADLPVLPQKGARESVARMRRAILRALERTA</sequence>
<evidence type="ECO:0000259" key="2">
    <source>
        <dbReference type="PROSITE" id="PS50110"/>
    </source>
</evidence>
<gene>
    <name evidence="3" type="ORF">GGR43_002752</name>
</gene>
<dbReference type="SUPFAM" id="SSF52540">
    <property type="entry name" value="P-loop containing nucleoside triphosphate hydrolases"/>
    <property type="match status" value="1"/>
</dbReference>
<dbReference type="EMBL" id="JACIDT010000009">
    <property type="protein sequence ID" value="MBB3927029.1"/>
    <property type="molecule type" value="Genomic_DNA"/>
</dbReference>
<dbReference type="RefSeq" id="WP_188072529.1">
    <property type="nucleotide sequence ID" value="NZ_BSPS01000171.1"/>
</dbReference>
<dbReference type="InterPro" id="IPR011006">
    <property type="entry name" value="CheY-like_superfamily"/>
</dbReference>
<dbReference type="Proteomes" id="UP000571950">
    <property type="component" value="Unassembled WGS sequence"/>
</dbReference>
<evidence type="ECO:0000313" key="3">
    <source>
        <dbReference type="EMBL" id="MBB3927029.1"/>
    </source>
</evidence>
<dbReference type="InterPro" id="IPR001789">
    <property type="entry name" value="Sig_transdc_resp-reg_receiver"/>
</dbReference>
<feature type="modified residue" description="4-aspartylphosphate" evidence="1">
    <location>
        <position position="47"/>
    </location>
</feature>
<accession>A0A7W6FRG5</accession>
<dbReference type="Gene3D" id="3.40.50.2300">
    <property type="match status" value="1"/>
</dbReference>
<feature type="domain" description="Response regulatory" evidence="2">
    <location>
        <begin position="1"/>
        <end position="114"/>
    </location>
</feature>
<keyword evidence="4" id="KW-1185">Reference proteome</keyword>
<dbReference type="PROSITE" id="PS50110">
    <property type="entry name" value="RESPONSE_REGULATORY"/>
    <property type="match status" value="1"/>
</dbReference>
<evidence type="ECO:0000313" key="4">
    <source>
        <dbReference type="Proteomes" id="UP000571950"/>
    </source>
</evidence>